<protein>
    <recommendedName>
        <fullName evidence="1">DUF8004 domain-containing protein</fullName>
    </recommendedName>
</protein>
<sequence>IPELWDENGNAFIHLFPKASNKGPSFRIHSHLFAESPGLNKLARANQTLEAQMSGVSLAPGSTEGSDGGLAPYGTDLLQAPEIHLYLPLPLSINRNPPQPGQPERLTGEDMDVLINVRNVFSFLVGQSLVATERIPTPFHVFMNVAEQLNHFEFSNIDGSTFGEAANTSFTLYIDELGLADVRSSRENTIEAVVLAERMRSVVLYNEAFVHAVGKYEEIDKVKSPKFELISPMTRNRLERASMDLFLRQKTLNSKLEDFQFPFLFSGIMNSKTSEEGKLVRFDVWKENFMVTRRFILGYYKDKYGAWPPKARHKKNALTIDGLNRIVLKSLYADLAQLYDLLVDRTALTPRSYDGVSQSADSTDPTGQNPMAVALRCVLSEYDRSVPPVLPPIPFDLPIFPTLTRPDFGRGDTKHDTKTARKKLKDGDLHAVLRASRNPDAAQVPTPFLAAFQSFEAKFARGTTLDDLREFRAGLWLFLYAVFQSLPLLVVDAPGVRFTDGVEYFLCQPPRAGAPWAKARADGGADKTWFGVAGTTGVVSMPMDVIKHGVEGVYRRSHAWVRGDMWAK</sequence>
<gene>
    <name evidence="2 4" type="ORF">P152DRAFT_366628</name>
</gene>
<dbReference type="PANTHER" id="PTHR39601:SF2">
    <property type="entry name" value="CHORIOGENIN HMINOR"/>
    <property type="match status" value="1"/>
</dbReference>
<dbReference type="OrthoDB" id="5300331at2759"/>
<feature type="domain" description="DUF8004" evidence="1">
    <location>
        <begin position="168"/>
        <end position="261"/>
    </location>
</feature>
<proteinExistence type="predicted"/>
<dbReference type="InterPro" id="IPR058317">
    <property type="entry name" value="DUF8004"/>
</dbReference>
<dbReference type="GeneID" id="54416000"/>
<keyword evidence="3" id="KW-1185">Reference proteome</keyword>
<dbReference type="Proteomes" id="UP000504638">
    <property type="component" value="Unplaced"/>
</dbReference>
<reference evidence="2 4" key="1">
    <citation type="submission" date="2020-01" db="EMBL/GenBank/DDBJ databases">
        <authorList>
            <consortium name="DOE Joint Genome Institute"/>
            <person name="Haridas S."/>
            <person name="Albert R."/>
            <person name="Binder M."/>
            <person name="Bloem J."/>
            <person name="Labutti K."/>
            <person name="Salamov A."/>
            <person name="Andreopoulos B."/>
            <person name="Baker S.E."/>
            <person name="Barry K."/>
            <person name="Bills G."/>
            <person name="Bluhm B.H."/>
            <person name="Cannon C."/>
            <person name="Castanera R."/>
            <person name="Culley D.E."/>
            <person name="Daum C."/>
            <person name="Ezra D."/>
            <person name="Gonzalez J.B."/>
            <person name="Henrissat B."/>
            <person name="Kuo A."/>
            <person name="Liang C."/>
            <person name="Lipzen A."/>
            <person name="Lutzoni F."/>
            <person name="Magnuson J."/>
            <person name="Mondo S."/>
            <person name="Nolan M."/>
            <person name="Ohm R."/>
            <person name="Pangilinan J."/>
            <person name="Park H.-J."/>
            <person name="Ramirez L."/>
            <person name="Alfaro M."/>
            <person name="Sun H."/>
            <person name="Tritt A."/>
            <person name="Yoshinaga Y."/>
            <person name="Zwiers L.-H."/>
            <person name="Turgeon B.G."/>
            <person name="Goodwin S.B."/>
            <person name="Spatafora J.W."/>
            <person name="Crous P.W."/>
            <person name="Grigoriev I.V."/>
        </authorList>
    </citation>
    <scope>NUCLEOTIDE SEQUENCE</scope>
    <source>
        <strain evidence="2 4">CBS 781.70</strain>
    </source>
</reference>
<feature type="non-terminal residue" evidence="2">
    <location>
        <position position="1"/>
    </location>
</feature>
<dbReference type="PANTHER" id="PTHR39601">
    <property type="entry name" value="CHORIOGENIN HMINOR"/>
    <property type="match status" value="1"/>
</dbReference>
<reference evidence="4" key="3">
    <citation type="submission" date="2025-04" db="UniProtKB">
        <authorList>
            <consortium name="RefSeq"/>
        </authorList>
    </citation>
    <scope>IDENTIFICATION</scope>
    <source>
        <strain evidence="4">CBS 781.70</strain>
    </source>
</reference>
<organism evidence="2">
    <name type="scientific">Eremomyces bilateralis CBS 781.70</name>
    <dbReference type="NCBI Taxonomy" id="1392243"/>
    <lineage>
        <taxon>Eukaryota</taxon>
        <taxon>Fungi</taxon>
        <taxon>Dikarya</taxon>
        <taxon>Ascomycota</taxon>
        <taxon>Pezizomycotina</taxon>
        <taxon>Dothideomycetes</taxon>
        <taxon>Dothideomycetes incertae sedis</taxon>
        <taxon>Eremomycetales</taxon>
        <taxon>Eremomycetaceae</taxon>
        <taxon>Eremomyces</taxon>
    </lineage>
</organism>
<evidence type="ECO:0000313" key="2">
    <source>
        <dbReference type="EMBL" id="KAF1811439.1"/>
    </source>
</evidence>
<name>A0A6G1G0V6_9PEZI</name>
<evidence type="ECO:0000313" key="4">
    <source>
        <dbReference type="RefSeq" id="XP_033533070.1"/>
    </source>
</evidence>
<evidence type="ECO:0000313" key="3">
    <source>
        <dbReference type="Proteomes" id="UP000504638"/>
    </source>
</evidence>
<evidence type="ECO:0000259" key="1">
    <source>
        <dbReference type="Pfam" id="PF26013"/>
    </source>
</evidence>
<dbReference type="Pfam" id="PF26013">
    <property type="entry name" value="DUF8004"/>
    <property type="match status" value="1"/>
</dbReference>
<dbReference type="EMBL" id="ML975161">
    <property type="protein sequence ID" value="KAF1811439.1"/>
    <property type="molecule type" value="Genomic_DNA"/>
</dbReference>
<dbReference type="AlphaFoldDB" id="A0A6G1G0V6"/>
<accession>A0A6G1G0V6</accession>
<reference evidence="4" key="2">
    <citation type="submission" date="2020-04" db="EMBL/GenBank/DDBJ databases">
        <authorList>
            <consortium name="NCBI Genome Project"/>
        </authorList>
    </citation>
    <scope>NUCLEOTIDE SEQUENCE</scope>
    <source>
        <strain evidence="4">CBS 781.70</strain>
    </source>
</reference>
<dbReference type="RefSeq" id="XP_033533070.1">
    <property type="nucleotide sequence ID" value="XM_033675430.1"/>
</dbReference>
<feature type="non-terminal residue" evidence="2">
    <location>
        <position position="568"/>
    </location>
</feature>